<evidence type="ECO:0008006" key="10">
    <source>
        <dbReference type="Google" id="ProtNLM"/>
    </source>
</evidence>
<organism evidence="8 9">
    <name type="scientific">Microthlaspi erraticum</name>
    <dbReference type="NCBI Taxonomy" id="1685480"/>
    <lineage>
        <taxon>Eukaryota</taxon>
        <taxon>Viridiplantae</taxon>
        <taxon>Streptophyta</taxon>
        <taxon>Embryophyta</taxon>
        <taxon>Tracheophyta</taxon>
        <taxon>Spermatophyta</taxon>
        <taxon>Magnoliopsida</taxon>
        <taxon>eudicotyledons</taxon>
        <taxon>Gunneridae</taxon>
        <taxon>Pentapetalae</taxon>
        <taxon>rosids</taxon>
        <taxon>malvids</taxon>
        <taxon>Brassicales</taxon>
        <taxon>Brassicaceae</taxon>
        <taxon>Coluteocarpeae</taxon>
        <taxon>Microthlaspi</taxon>
    </lineage>
</organism>
<keyword evidence="9" id="KW-1185">Reference proteome</keyword>
<dbReference type="InterPro" id="IPR019787">
    <property type="entry name" value="Znf_PHD-finger"/>
</dbReference>
<dbReference type="InterPro" id="IPR054292">
    <property type="entry name" value="DUF7028"/>
</dbReference>
<dbReference type="PANTHER" id="PTHR46309:SF17">
    <property type="entry name" value="ACYL-COA N-ACYLTRANSFERASE WITH RING_FYVE_PHD-TYPE ZINC FINGER DOMAIN-CONTAINING PROTEIN"/>
    <property type="match status" value="1"/>
</dbReference>
<dbReference type="InterPro" id="IPR016181">
    <property type="entry name" value="Acyl_CoA_acyltransferase"/>
</dbReference>
<dbReference type="SMART" id="SM00249">
    <property type="entry name" value="PHD"/>
    <property type="match status" value="2"/>
</dbReference>
<dbReference type="GO" id="GO:0008270">
    <property type="term" value="F:zinc ion binding"/>
    <property type="evidence" value="ECO:0007669"/>
    <property type="project" value="UniProtKB-KW"/>
</dbReference>
<dbReference type="GO" id="GO:0003714">
    <property type="term" value="F:transcription corepressor activity"/>
    <property type="evidence" value="ECO:0007669"/>
    <property type="project" value="InterPro"/>
</dbReference>
<dbReference type="SUPFAM" id="SSF57903">
    <property type="entry name" value="FYVE/PHD zinc finger"/>
    <property type="match status" value="2"/>
</dbReference>
<keyword evidence="3" id="KW-0862">Zinc</keyword>
<dbReference type="GO" id="GO:0016747">
    <property type="term" value="F:acyltransferase activity, transferring groups other than amino-acyl groups"/>
    <property type="evidence" value="ECO:0007669"/>
    <property type="project" value="InterPro"/>
</dbReference>
<dbReference type="GO" id="GO:0005634">
    <property type="term" value="C:nucleus"/>
    <property type="evidence" value="ECO:0007669"/>
    <property type="project" value="TreeGrafter"/>
</dbReference>
<evidence type="ECO:0000313" key="9">
    <source>
        <dbReference type="Proteomes" id="UP000467841"/>
    </source>
</evidence>
<dbReference type="InterPro" id="IPR001965">
    <property type="entry name" value="Znf_PHD"/>
</dbReference>
<accession>A0A6D2JCL1</accession>
<dbReference type="InterPro" id="IPR056511">
    <property type="entry name" value="IDM1_C"/>
</dbReference>
<feature type="region of interest" description="Disordered" evidence="5">
    <location>
        <begin position="125"/>
        <end position="146"/>
    </location>
</feature>
<dbReference type="Proteomes" id="UP000467841">
    <property type="component" value="Unassembled WGS sequence"/>
</dbReference>
<evidence type="ECO:0000256" key="3">
    <source>
        <dbReference type="ARBA" id="ARBA00022833"/>
    </source>
</evidence>
<dbReference type="PROSITE" id="PS51186">
    <property type="entry name" value="GNAT"/>
    <property type="match status" value="1"/>
</dbReference>
<feature type="domain" description="PHD-type" evidence="6">
    <location>
        <begin position="236"/>
        <end position="282"/>
    </location>
</feature>
<dbReference type="OrthoDB" id="1903104at2759"/>
<feature type="domain" description="N-acetyltransferase" evidence="7">
    <location>
        <begin position="362"/>
        <end position="525"/>
    </location>
</feature>
<name>A0A6D2JCL1_9BRAS</name>
<evidence type="ECO:0000313" key="8">
    <source>
        <dbReference type="EMBL" id="CAA7034883.1"/>
    </source>
</evidence>
<evidence type="ECO:0000256" key="1">
    <source>
        <dbReference type="ARBA" id="ARBA00022723"/>
    </source>
</evidence>
<reference evidence="8" key="1">
    <citation type="submission" date="2020-01" db="EMBL/GenBank/DDBJ databases">
        <authorList>
            <person name="Mishra B."/>
        </authorList>
    </citation>
    <scope>NUCLEOTIDE SEQUENCE [LARGE SCALE GENOMIC DNA]</scope>
</reference>
<dbReference type="EMBL" id="CACVBM020001151">
    <property type="protein sequence ID" value="CAA7034883.1"/>
    <property type="molecule type" value="Genomic_DNA"/>
</dbReference>
<keyword evidence="2 4" id="KW-0863">Zinc-finger</keyword>
<evidence type="ECO:0000256" key="4">
    <source>
        <dbReference type="PROSITE-ProRule" id="PRU00146"/>
    </source>
</evidence>
<dbReference type="Pfam" id="PF22970">
    <property type="entry name" value="DUF7028"/>
    <property type="match status" value="1"/>
</dbReference>
<proteinExistence type="predicted"/>
<dbReference type="Gene3D" id="3.30.40.10">
    <property type="entry name" value="Zinc/RING finger domain, C3HC4 (zinc finger)"/>
    <property type="match status" value="2"/>
</dbReference>
<dbReference type="AlphaFoldDB" id="A0A6D2JCL1"/>
<evidence type="ECO:0000256" key="5">
    <source>
        <dbReference type="SAM" id="MobiDB-lite"/>
    </source>
</evidence>
<dbReference type="InterPro" id="IPR011011">
    <property type="entry name" value="Znf_FYVE_PHD"/>
</dbReference>
<dbReference type="SUPFAM" id="SSF55729">
    <property type="entry name" value="Acyl-CoA N-acyltransferases (Nat)"/>
    <property type="match status" value="1"/>
</dbReference>
<dbReference type="PROSITE" id="PS50016">
    <property type="entry name" value="ZF_PHD_2"/>
    <property type="match status" value="1"/>
</dbReference>
<evidence type="ECO:0000256" key="2">
    <source>
        <dbReference type="ARBA" id="ARBA00022771"/>
    </source>
</evidence>
<sequence length="534" mass="60703">MGDSKDPCNFLRVDAELSPESVQQWLSVVRDGIHGMKMANGNRRSLSDKVKKHLSALGWSFGYFQKGKKRELRYKSPSGRWFYSLAKACLSCVNEEDSRPQLQIVPKSDSPEKISLVPCASVKTVPNPNVDSSKRKRKDLDTNVSSDSVKIVPNVDASKNKRTRVNDPSPDLFKIVLNIDVRNQQEKKSSEDKGETRPRVEKSLKKILQVMEKKNNKCEKEYVRFWRKDCDPDKNCDVCCVCHYGGDLLLCDGCPSAFHHTCLGFSSLPKEELWFCPCCCCDVCGSMGTSGNSKLMTCEQCQRRFHLKCLKEEPCLVSRRGWFCSKQCSRVFSSLESLLGRKIEVGDEGLVWTLLRAPNDDEHFDNEQLSKLESAVEILHQGFEPTTDPFSGRDLVEELIFRRDGSGKGRGFYTVLIERKKEPVTVAALRVDKDVAEIPLVATLCNYRRSGMCRVLMDELEKQMSRIGVVKLVLPAAKEVLNTWTERFGFSVMESSERLEILKHGMLDFVGTVMCHKFLMRRNEQDSRESSLTE</sequence>
<keyword evidence="1" id="KW-0479">Metal-binding</keyword>
<evidence type="ECO:0000259" key="6">
    <source>
        <dbReference type="PROSITE" id="PS50016"/>
    </source>
</evidence>
<dbReference type="InterPro" id="IPR000182">
    <property type="entry name" value="GNAT_dom"/>
</dbReference>
<protein>
    <recommendedName>
        <fullName evidence="10">PHD-type domain-containing protein</fullName>
    </recommendedName>
</protein>
<dbReference type="InterPro" id="IPR013083">
    <property type="entry name" value="Znf_RING/FYVE/PHD"/>
</dbReference>
<dbReference type="GO" id="GO:0006357">
    <property type="term" value="P:regulation of transcription by RNA polymerase II"/>
    <property type="evidence" value="ECO:0007669"/>
    <property type="project" value="TreeGrafter"/>
</dbReference>
<dbReference type="Gene3D" id="3.40.630.30">
    <property type="match status" value="1"/>
</dbReference>
<dbReference type="CDD" id="cd04301">
    <property type="entry name" value="NAT_SF"/>
    <property type="match status" value="1"/>
</dbReference>
<evidence type="ECO:0000259" key="7">
    <source>
        <dbReference type="PROSITE" id="PS51186"/>
    </source>
</evidence>
<dbReference type="Pfam" id="PF23209">
    <property type="entry name" value="IDM1_C"/>
    <property type="match status" value="1"/>
</dbReference>
<gene>
    <name evidence="8" type="ORF">MERR_LOCUS22118</name>
</gene>
<dbReference type="PANTHER" id="PTHR46309">
    <property type="entry name" value="PHD FINGER PROTEIN 12"/>
    <property type="match status" value="1"/>
</dbReference>
<comment type="caution">
    <text evidence="8">The sequence shown here is derived from an EMBL/GenBank/DDBJ whole genome shotgun (WGS) entry which is preliminary data.</text>
</comment>
<dbReference type="InterPro" id="IPR042163">
    <property type="entry name" value="PHF12"/>
</dbReference>